<name>A0A4C1YKA9_EUMVA</name>
<reference evidence="1 2" key="1">
    <citation type="journal article" date="2019" name="Commun. Biol.">
        <title>The bagworm genome reveals a unique fibroin gene that provides high tensile strength.</title>
        <authorList>
            <person name="Kono N."/>
            <person name="Nakamura H."/>
            <person name="Ohtoshi R."/>
            <person name="Tomita M."/>
            <person name="Numata K."/>
            <person name="Arakawa K."/>
        </authorList>
    </citation>
    <scope>NUCLEOTIDE SEQUENCE [LARGE SCALE GENOMIC DNA]</scope>
</reference>
<gene>
    <name evidence="1" type="ORF">EVAR_54587_1</name>
</gene>
<sequence>MYDEPHRVQRSVQLQTCITIVSQGNLTVTTIDSDSCDNIRSAAILCLRGHSEHCVCVASCSAWRFRLRSYCFTILVPHAFLYSDFVSFACHTTQPACCAIVTLRYPTWSAVGASSYGRTLKDFLTEHGHFDILCHFEVYC</sequence>
<accession>A0A4C1YKA9</accession>
<dbReference type="AlphaFoldDB" id="A0A4C1YKA9"/>
<organism evidence="1 2">
    <name type="scientific">Eumeta variegata</name>
    <name type="common">Bagworm moth</name>
    <name type="synonym">Eumeta japonica</name>
    <dbReference type="NCBI Taxonomy" id="151549"/>
    <lineage>
        <taxon>Eukaryota</taxon>
        <taxon>Metazoa</taxon>
        <taxon>Ecdysozoa</taxon>
        <taxon>Arthropoda</taxon>
        <taxon>Hexapoda</taxon>
        <taxon>Insecta</taxon>
        <taxon>Pterygota</taxon>
        <taxon>Neoptera</taxon>
        <taxon>Endopterygota</taxon>
        <taxon>Lepidoptera</taxon>
        <taxon>Glossata</taxon>
        <taxon>Ditrysia</taxon>
        <taxon>Tineoidea</taxon>
        <taxon>Psychidae</taxon>
        <taxon>Oiketicinae</taxon>
        <taxon>Eumeta</taxon>
    </lineage>
</organism>
<proteinExistence type="predicted"/>
<dbReference type="EMBL" id="BGZK01001296">
    <property type="protein sequence ID" value="GBP76626.1"/>
    <property type="molecule type" value="Genomic_DNA"/>
</dbReference>
<dbReference type="Proteomes" id="UP000299102">
    <property type="component" value="Unassembled WGS sequence"/>
</dbReference>
<evidence type="ECO:0000313" key="1">
    <source>
        <dbReference type="EMBL" id="GBP76626.1"/>
    </source>
</evidence>
<keyword evidence="2" id="KW-1185">Reference proteome</keyword>
<comment type="caution">
    <text evidence="1">The sequence shown here is derived from an EMBL/GenBank/DDBJ whole genome shotgun (WGS) entry which is preliminary data.</text>
</comment>
<protein>
    <submittedName>
        <fullName evidence="1">Uncharacterized protein</fullName>
    </submittedName>
</protein>
<evidence type="ECO:0000313" key="2">
    <source>
        <dbReference type="Proteomes" id="UP000299102"/>
    </source>
</evidence>